<dbReference type="SUPFAM" id="SSF47781">
    <property type="entry name" value="RuvA domain 2-like"/>
    <property type="match status" value="1"/>
</dbReference>
<dbReference type="InterPro" id="IPR051675">
    <property type="entry name" value="Endo/Exo/Phosphatase_dom_1"/>
</dbReference>
<dbReference type="Proteomes" id="UP000719500">
    <property type="component" value="Unassembled WGS sequence"/>
</dbReference>
<dbReference type="NCBIfam" id="TIGR00426">
    <property type="entry name" value="competence protein ComEA helix-hairpin-helix repeat region"/>
    <property type="match status" value="1"/>
</dbReference>
<dbReference type="InterPro" id="IPR010994">
    <property type="entry name" value="RuvA_2-like"/>
</dbReference>
<dbReference type="PANTHER" id="PTHR21180:SF32">
    <property type="entry name" value="ENDONUCLEASE_EXONUCLEASE_PHOSPHATASE FAMILY DOMAIN-CONTAINING PROTEIN 1"/>
    <property type="match status" value="1"/>
</dbReference>
<dbReference type="PANTHER" id="PTHR21180">
    <property type="entry name" value="ENDONUCLEASE/EXONUCLEASE/PHOSPHATASE FAMILY DOMAIN-CONTAINING PROTEIN 1"/>
    <property type="match status" value="1"/>
</dbReference>
<protein>
    <submittedName>
        <fullName evidence="2">ComEA family DNA-binding protein</fullName>
    </submittedName>
</protein>
<sequence length="167" mass="18234">MYREAYPFQSGGKKRRDSTVQLLVYQKTGGSSTVSRWGKPTKSEIILLGLTAAFLCTLAVLSAQDRQERIPGAVIETEVEVPREEIAPDFPPVDLNTATAEELDTLPGIGESLAGRIIAYREANGPFRTIEQIMEVSGIGEAKFAELKDRITVDNEGDMTNEDSGGR</sequence>
<keyword evidence="3" id="KW-1185">Reference proteome</keyword>
<feature type="domain" description="Helix-hairpin-helix DNA-binding motif class 1" evidence="1">
    <location>
        <begin position="131"/>
        <end position="150"/>
    </location>
</feature>
<dbReference type="Gene3D" id="1.10.150.320">
    <property type="entry name" value="Photosystem II 12 kDa extrinsic protein"/>
    <property type="match status" value="1"/>
</dbReference>
<feature type="domain" description="Helix-hairpin-helix DNA-binding motif class 1" evidence="1">
    <location>
        <begin position="101"/>
        <end position="120"/>
    </location>
</feature>
<proteinExistence type="predicted"/>
<dbReference type="Pfam" id="PF12836">
    <property type="entry name" value="HHH_3"/>
    <property type="match status" value="1"/>
</dbReference>
<dbReference type="InterPro" id="IPR003583">
    <property type="entry name" value="Hlx-hairpin-Hlx_DNA-bd_motif"/>
</dbReference>
<dbReference type="SMART" id="SM00278">
    <property type="entry name" value="HhH1"/>
    <property type="match status" value="2"/>
</dbReference>
<evidence type="ECO:0000313" key="3">
    <source>
        <dbReference type="Proteomes" id="UP000719500"/>
    </source>
</evidence>
<dbReference type="InterPro" id="IPR004509">
    <property type="entry name" value="Competence_ComEA_HhH"/>
</dbReference>
<organism evidence="2 3">
    <name type="scientific">Oscillibacter valericigenes</name>
    <dbReference type="NCBI Taxonomy" id="351091"/>
    <lineage>
        <taxon>Bacteria</taxon>
        <taxon>Bacillati</taxon>
        <taxon>Bacillota</taxon>
        <taxon>Clostridia</taxon>
        <taxon>Eubacteriales</taxon>
        <taxon>Oscillospiraceae</taxon>
        <taxon>Oscillibacter</taxon>
    </lineage>
</organism>
<reference evidence="2 3" key="1">
    <citation type="journal article" date="2021" name="Sci. Rep.">
        <title>The distribution of antibiotic resistance genes in chicken gut microbiota commensals.</title>
        <authorList>
            <person name="Juricova H."/>
            <person name="Matiasovicova J."/>
            <person name="Kubasova T."/>
            <person name="Cejkova D."/>
            <person name="Rychlik I."/>
        </authorList>
    </citation>
    <scope>NUCLEOTIDE SEQUENCE [LARGE SCALE GENOMIC DNA]</scope>
    <source>
        <strain evidence="2 3">An411</strain>
    </source>
</reference>
<dbReference type="GO" id="GO:0003677">
    <property type="term" value="F:DNA binding"/>
    <property type="evidence" value="ECO:0007669"/>
    <property type="project" value="UniProtKB-KW"/>
</dbReference>
<evidence type="ECO:0000259" key="1">
    <source>
        <dbReference type="SMART" id="SM00278"/>
    </source>
</evidence>
<accession>A0ABS2FVR8</accession>
<keyword evidence="2" id="KW-0238">DNA-binding</keyword>
<dbReference type="EMBL" id="JACSNX010000005">
    <property type="protein sequence ID" value="MBM6850992.1"/>
    <property type="molecule type" value="Genomic_DNA"/>
</dbReference>
<evidence type="ECO:0000313" key="2">
    <source>
        <dbReference type="EMBL" id="MBM6850992.1"/>
    </source>
</evidence>
<comment type="caution">
    <text evidence="2">The sequence shown here is derived from an EMBL/GenBank/DDBJ whole genome shotgun (WGS) entry which is preliminary data.</text>
</comment>
<gene>
    <name evidence="2" type="ORF">H9X91_06005</name>
</gene>
<name>A0ABS2FVR8_9FIRM</name>